<dbReference type="Gene3D" id="3.80.10.10">
    <property type="entry name" value="Ribonuclease Inhibitor"/>
    <property type="match status" value="1"/>
</dbReference>
<dbReference type="PANTHER" id="PTHR24032">
    <property type="entry name" value="EGF-LIKE DOMAIN-CONTAINING PROTEIN-RELATED-RELATED"/>
    <property type="match status" value="1"/>
</dbReference>
<name>F4PXI3_CACFS</name>
<dbReference type="EMBL" id="GL883014">
    <property type="protein sequence ID" value="EGG19493.1"/>
    <property type="molecule type" value="Genomic_DNA"/>
</dbReference>
<evidence type="ECO:0000259" key="2">
    <source>
        <dbReference type="PROSITE" id="PS01186"/>
    </source>
</evidence>
<evidence type="ECO:0000256" key="1">
    <source>
        <dbReference type="SAM" id="Phobius"/>
    </source>
</evidence>
<sequence length="996" mass="110104">MAYLDQRVYKKQDVAWLIWIIQQYQLNIPQNQSLCNYGSIVVFTCGTSNGVYGITRIDTSAYISGVYPTTPPSLVTFYFPVLTFCKITGLVQTVSNPSLNILDRLRNLPSVVSIEINEGSCKSIPNDFPFGLSKLEILRIGSPIESAPTFFNNSASIRTMTLVANGSLNIGETINMPSLNYFGLTLMVQSTYSMTMTKRSFPKMSNLIVASTTNSLIRVRVESMPYINLLSPSSNALYDLTVVDPSSVIGLTIYETRSTFSPSSLDVYPNIERIAIVKSNLSQYPWTTFPPKLFGFDFSRSNFSSIPNITLPSTIESVVFTQCGIKGEIPWNIFDNLGTFSLNLNQNPLLTGVVPSTMCKINSLQILNTGITGAPNCFLCYDGDSFHFSKTFPTPAGFICNITIDQYSLSTFGGTANITGDSIGFGGVSNQVYRLEPLVPNSNIAIYLQNPTAFYYGKQVNVSLSSIIPRYTYTFTFTEVGVVWANETILQATNSTSFTLFFHVLSPMLVHSVTINSNIPCLNVTQLSQKITCQTNYSLSTGSYNLTISNVYGSNQKTIFYSQRYPSVSSVSISTNQIDKSYRVLIYGNFGSLGQANPSVSINSTTPCNIESISETLIQCNITSIGNRYGPATLTILVDGAYYTNTNSLFFTPPPIEPSPDFKKQCEQQTHNCNSNGVCNDLGSCQCNIGFNQNDNCLTKYINDTIPIETNQTSPVTKFDIEGVQFMFEMYSIQELGVDGETVVTELFTKDWISSIEKNGELTTANYTLQISDDNITTPQPNVTATISFSSKQRDFTFGNQSFTLAPNTIKVTVGIDNWAFQKYYLKTTINKNEIVGRDCQLETVDSFLYDSLGNTIQYLKVIKDGIQFTGRFIDYVLSDGRQSYSKTQIVTSNSNNNNSTTDESIAFIGINMPQCQSCVIDPDFTPLLVDNKNSLNGCDSESQSNTWKIIVGSCVGGAIFLSLVCALAYYLKKSNHIKLKVAQLSLKLKKLKRNN</sequence>
<dbReference type="OMA" id="CKSIPND"/>
<keyword evidence="1" id="KW-0812">Transmembrane</keyword>
<dbReference type="PROSITE" id="PS01186">
    <property type="entry name" value="EGF_2"/>
    <property type="match status" value="1"/>
</dbReference>
<dbReference type="Pfam" id="PF22933">
    <property type="entry name" value="ComC_SSD"/>
    <property type="match status" value="1"/>
</dbReference>
<gene>
    <name evidence="3" type="ORF">DFA_00070</name>
</gene>
<proteinExistence type="predicted"/>
<organism evidence="3 4">
    <name type="scientific">Cavenderia fasciculata</name>
    <name type="common">Slime mold</name>
    <name type="synonym">Dictyostelium fasciculatum</name>
    <dbReference type="NCBI Taxonomy" id="261658"/>
    <lineage>
        <taxon>Eukaryota</taxon>
        <taxon>Amoebozoa</taxon>
        <taxon>Evosea</taxon>
        <taxon>Eumycetozoa</taxon>
        <taxon>Dictyostelia</taxon>
        <taxon>Acytosteliales</taxon>
        <taxon>Cavenderiaceae</taxon>
        <taxon>Cavenderia</taxon>
    </lineage>
</organism>
<feature type="transmembrane region" description="Helical" evidence="1">
    <location>
        <begin position="950"/>
        <end position="972"/>
    </location>
</feature>
<dbReference type="GeneID" id="14871561"/>
<accession>F4PXI3</accession>
<dbReference type="Gene3D" id="2.60.40.10">
    <property type="entry name" value="Immunoglobulins"/>
    <property type="match status" value="1"/>
</dbReference>
<keyword evidence="1" id="KW-0472">Membrane</keyword>
<reference evidence="4" key="1">
    <citation type="journal article" date="2011" name="Genome Res.">
        <title>Phylogeny-wide analysis of social amoeba genomes highlights ancient origins for complex intercellular communication.</title>
        <authorList>
            <person name="Heidel A.J."/>
            <person name="Lawal H.M."/>
            <person name="Felder M."/>
            <person name="Schilde C."/>
            <person name="Helps N.R."/>
            <person name="Tunggal B."/>
            <person name="Rivero F."/>
            <person name="John U."/>
            <person name="Schleicher M."/>
            <person name="Eichinger L."/>
            <person name="Platzer M."/>
            <person name="Noegel A.A."/>
            <person name="Schaap P."/>
            <person name="Gloeckner G."/>
        </authorList>
    </citation>
    <scope>NUCLEOTIDE SEQUENCE [LARGE SCALE GENOMIC DNA]</scope>
    <source>
        <strain evidence="4">SH3</strain>
    </source>
</reference>
<evidence type="ECO:0000313" key="4">
    <source>
        <dbReference type="Proteomes" id="UP000007797"/>
    </source>
</evidence>
<dbReference type="InterPro" id="IPR013783">
    <property type="entry name" value="Ig-like_fold"/>
</dbReference>
<dbReference type="OrthoDB" id="5951731at2759"/>
<dbReference type="AlphaFoldDB" id="F4PXI3"/>
<dbReference type="CDD" id="cd00603">
    <property type="entry name" value="IPT_PCSR"/>
    <property type="match status" value="1"/>
</dbReference>
<dbReference type="KEGG" id="dfa:DFA_00070"/>
<evidence type="ECO:0000313" key="3">
    <source>
        <dbReference type="EMBL" id="EGG19493.1"/>
    </source>
</evidence>
<dbReference type="Proteomes" id="UP000007797">
    <property type="component" value="Unassembled WGS sequence"/>
</dbReference>
<dbReference type="InterPro" id="IPR053331">
    <property type="entry name" value="EGF-like_comC"/>
</dbReference>
<dbReference type="InterPro" id="IPR032675">
    <property type="entry name" value="LRR_dom_sf"/>
</dbReference>
<dbReference type="InterPro" id="IPR054484">
    <property type="entry name" value="ComC_SSD"/>
</dbReference>
<keyword evidence="4" id="KW-1185">Reference proteome</keyword>
<keyword evidence="1" id="KW-1133">Transmembrane helix</keyword>
<feature type="domain" description="EGF-like" evidence="2">
    <location>
        <begin position="685"/>
        <end position="697"/>
    </location>
</feature>
<dbReference type="InterPro" id="IPR000742">
    <property type="entry name" value="EGF"/>
</dbReference>
<dbReference type="RefSeq" id="XP_004357787.1">
    <property type="nucleotide sequence ID" value="XM_004357730.1"/>
</dbReference>
<protein>
    <submittedName>
        <fullName evidence="3">EGF-like domain-containing protein</fullName>
    </submittedName>
</protein>
<dbReference type="SUPFAM" id="SSF52058">
    <property type="entry name" value="L domain-like"/>
    <property type="match status" value="1"/>
</dbReference>